<dbReference type="Proteomes" id="UP000266723">
    <property type="component" value="Unassembled WGS sequence"/>
</dbReference>
<feature type="region of interest" description="Disordered" evidence="1">
    <location>
        <begin position="207"/>
        <end position="243"/>
    </location>
</feature>
<evidence type="ECO:0000256" key="1">
    <source>
        <dbReference type="SAM" id="MobiDB-lite"/>
    </source>
</evidence>
<dbReference type="EMBL" id="QGKV02000832">
    <property type="protein sequence ID" value="KAF3548173.1"/>
    <property type="molecule type" value="Genomic_DNA"/>
</dbReference>
<name>A0ABQ7CA71_BRACR</name>
<reference evidence="2 3" key="1">
    <citation type="journal article" date="2020" name="BMC Genomics">
        <title>Intraspecific diversification of the crop wild relative Brassica cretica Lam. using demographic model selection.</title>
        <authorList>
            <person name="Kioukis A."/>
            <person name="Michalopoulou V.A."/>
            <person name="Briers L."/>
            <person name="Pirintsos S."/>
            <person name="Studholme D.J."/>
            <person name="Pavlidis P."/>
            <person name="Sarris P.F."/>
        </authorList>
    </citation>
    <scope>NUCLEOTIDE SEQUENCE [LARGE SCALE GENOMIC DNA]</scope>
    <source>
        <strain evidence="3">cv. PFS-1207/04</strain>
    </source>
</reference>
<proteinExistence type="predicted"/>
<comment type="caution">
    <text evidence="2">The sequence shown here is derived from an EMBL/GenBank/DDBJ whole genome shotgun (WGS) entry which is preliminary data.</text>
</comment>
<feature type="region of interest" description="Disordered" evidence="1">
    <location>
        <begin position="115"/>
        <end position="162"/>
    </location>
</feature>
<evidence type="ECO:0000313" key="2">
    <source>
        <dbReference type="EMBL" id="KAF3548173.1"/>
    </source>
</evidence>
<keyword evidence="3" id="KW-1185">Reference proteome</keyword>
<sequence>MKKRKTYHQNGDRTDSNITPETIKDKKTISNAIQFCSNSFTNQDIPLRSVYYRLFEGIENRIVPCNTNSLYQQISMLSLQTPRNIRRLQLGIDTPTYQISVTPKQSSCLTSLKSRDVGSGQLSTTSKHEDRFRSPKSSIQKKRKENSFLKLPDKRQRKRTSDILKEITNIDFSLGTENQESPTSTVFPDTEFGANIDETCEQEFDCSSLDTTDSENESDVDLPSSEHGLHNTEKSTAATKGQNKDGLTGFHLYLISTNQTTYENFRYRSDNRINVYDRGCSNNFLETFCSKVKPSRNDFRAFMREEPPRNITMATTWERPGEEEEECSDLEEQRQKVEDDLDIDEDVMKLQQRSNAEESSDPAHHMVEVDQMRVGSCERAPTIRSEVRHGNWGGRSSAQEDVVSGSSVIRESRSYAAAEEGRSSWFGLRVVDLMVVWATVNDSVWSVLRLSIVSMPPMKIPDWEDDTPLPHVSWLACVATPRAPTCQAACTVSGCACVDR</sequence>
<evidence type="ECO:0000313" key="3">
    <source>
        <dbReference type="Proteomes" id="UP000266723"/>
    </source>
</evidence>
<organism evidence="2 3">
    <name type="scientific">Brassica cretica</name>
    <name type="common">Mustard</name>
    <dbReference type="NCBI Taxonomy" id="69181"/>
    <lineage>
        <taxon>Eukaryota</taxon>
        <taxon>Viridiplantae</taxon>
        <taxon>Streptophyta</taxon>
        <taxon>Embryophyta</taxon>
        <taxon>Tracheophyta</taxon>
        <taxon>Spermatophyta</taxon>
        <taxon>Magnoliopsida</taxon>
        <taxon>eudicotyledons</taxon>
        <taxon>Gunneridae</taxon>
        <taxon>Pentapetalae</taxon>
        <taxon>rosids</taxon>
        <taxon>malvids</taxon>
        <taxon>Brassicales</taxon>
        <taxon>Brassicaceae</taxon>
        <taxon>Brassiceae</taxon>
        <taxon>Brassica</taxon>
    </lineage>
</organism>
<feature type="compositionally biased region" description="Basic and acidic residues" evidence="1">
    <location>
        <begin position="145"/>
        <end position="162"/>
    </location>
</feature>
<accession>A0ABQ7CA71</accession>
<protein>
    <submittedName>
        <fullName evidence="2">Uncharacterized protein</fullName>
    </submittedName>
</protein>
<gene>
    <name evidence="2" type="ORF">DY000_02002859</name>
</gene>